<keyword evidence="2" id="KW-1185">Reference proteome</keyword>
<organism evidence="1 2">
    <name type="scientific">Avena sativa</name>
    <name type="common">Oat</name>
    <dbReference type="NCBI Taxonomy" id="4498"/>
    <lineage>
        <taxon>Eukaryota</taxon>
        <taxon>Viridiplantae</taxon>
        <taxon>Streptophyta</taxon>
        <taxon>Embryophyta</taxon>
        <taxon>Tracheophyta</taxon>
        <taxon>Spermatophyta</taxon>
        <taxon>Magnoliopsida</taxon>
        <taxon>Liliopsida</taxon>
        <taxon>Poales</taxon>
        <taxon>Poaceae</taxon>
        <taxon>BOP clade</taxon>
        <taxon>Pooideae</taxon>
        <taxon>Poodae</taxon>
        <taxon>Poeae</taxon>
        <taxon>Poeae Chloroplast Group 1 (Aveneae type)</taxon>
        <taxon>Aveninae</taxon>
        <taxon>Avena</taxon>
    </lineage>
</organism>
<protein>
    <submittedName>
        <fullName evidence="1">Uncharacterized protein</fullName>
    </submittedName>
</protein>
<dbReference type="Proteomes" id="UP001732700">
    <property type="component" value="Chromosome 2D"/>
</dbReference>
<evidence type="ECO:0000313" key="2">
    <source>
        <dbReference type="Proteomes" id="UP001732700"/>
    </source>
</evidence>
<dbReference type="EnsemblPlants" id="AVESA.00010b.r2.2DG0391430.1">
    <property type="protein sequence ID" value="AVESA.00010b.r2.2DG0391430.1.CDS"/>
    <property type="gene ID" value="AVESA.00010b.r2.2DG0391430"/>
</dbReference>
<proteinExistence type="predicted"/>
<reference evidence="1" key="2">
    <citation type="submission" date="2025-09" db="UniProtKB">
        <authorList>
            <consortium name="EnsemblPlants"/>
        </authorList>
    </citation>
    <scope>IDENTIFICATION</scope>
</reference>
<reference evidence="1" key="1">
    <citation type="submission" date="2021-05" db="EMBL/GenBank/DDBJ databases">
        <authorList>
            <person name="Scholz U."/>
            <person name="Mascher M."/>
            <person name="Fiebig A."/>
        </authorList>
    </citation>
    <scope>NUCLEOTIDE SEQUENCE [LARGE SCALE GENOMIC DNA]</scope>
</reference>
<sequence>MDMHVRENFQCSIMRADDGGLGFLFLSDFSAQLWNRKTDSDGAASWLLGRTIELDKLISLNLHEEKAPLKIIALAEENNVVFLLTALGVFMIQLEPLQSKKILETNDFFMYHPFESVYTADTSIGGGRDGAEVLHST</sequence>
<evidence type="ECO:0000313" key="1">
    <source>
        <dbReference type="EnsemblPlants" id="AVESA.00010b.r2.2DG0391430.1.CDS"/>
    </source>
</evidence>
<accession>A0ACD5V6Z0</accession>
<name>A0ACD5V6Z0_AVESA</name>